<dbReference type="PANTHER" id="PTHR33392">
    <property type="entry name" value="POLYISOPRENYL-TEICHOIC ACID--PEPTIDOGLYCAN TEICHOIC ACID TRANSFERASE TAGU"/>
    <property type="match status" value="1"/>
</dbReference>
<name>A0A1G2FUT4_9BACT</name>
<proteinExistence type="inferred from homology"/>
<dbReference type="PANTHER" id="PTHR33392:SF6">
    <property type="entry name" value="POLYISOPRENYL-TEICHOIC ACID--PEPTIDOGLYCAN TEICHOIC ACID TRANSFERASE TAGU"/>
    <property type="match status" value="1"/>
</dbReference>
<dbReference type="NCBIfam" id="TIGR00350">
    <property type="entry name" value="lytR_cpsA_psr"/>
    <property type="match status" value="1"/>
</dbReference>
<sequence length="371" mass="41850">MDTSIISHPWRAIIISGLILLIGLAAWLAFATAIKFAWQPRVIEIKNSGAGQEQLSVSPEQSNFWPFGAKSSEPINFLLLGAPGQGNDAPDLTDTILLARLDLAKNKIYLFSLPRDLLVKIPGSENYTPTPNPQSEDQKTEVLNNSQKKNLVWGYTKFNALYAFNKNNQGREFDSLIKKTEDITGLQVNHYIFVDLQTVQQLVDIFGGVNVLVQKDILDTAFPGPNHSFQTFEIKAGWRYLDGETALKYLRSRHSAAGDFDRTARQQSVLQALKQKILALNFWDAGKFVEIYNTLSSNIKSDLNLWQIKDYWQEIKNIPGENVIKTEFNNQDLLINGQMDLGGERAAVVQPKAGVENYEEIKKYTEEIIKK</sequence>
<dbReference type="InterPro" id="IPR050922">
    <property type="entry name" value="LytR/CpsA/Psr_CW_biosynth"/>
</dbReference>
<organism evidence="4 5">
    <name type="scientific">Candidatus Portnoybacteria bacterium RIFCSPLOWO2_02_FULL_39_11</name>
    <dbReference type="NCBI Taxonomy" id="1802001"/>
    <lineage>
        <taxon>Bacteria</taxon>
        <taxon>Candidatus Portnoyibacteriota</taxon>
    </lineage>
</organism>
<dbReference type="Gene3D" id="3.40.630.190">
    <property type="entry name" value="LCP protein"/>
    <property type="match status" value="1"/>
</dbReference>
<evidence type="ECO:0000256" key="2">
    <source>
        <dbReference type="SAM" id="Phobius"/>
    </source>
</evidence>
<keyword evidence="2" id="KW-0812">Transmembrane</keyword>
<accession>A0A1G2FUT4</accession>
<feature type="domain" description="Cell envelope-related transcriptional attenuator" evidence="3">
    <location>
        <begin position="93"/>
        <end position="277"/>
    </location>
</feature>
<evidence type="ECO:0000313" key="4">
    <source>
        <dbReference type="EMBL" id="OGZ41829.1"/>
    </source>
</evidence>
<protein>
    <recommendedName>
        <fullName evidence="3">Cell envelope-related transcriptional attenuator domain-containing protein</fullName>
    </recommendedName>
</protein>
<feature type="transmembrane region" description="Helical" evidence="2">
    <location>
        <begin position="12"/>
        <end position="38"/>
    </location>
</feature>
<evidence type="ECO:0000259" key="3">
    <source>
        <dbReference type="Pfam" id="PF03816"/>
    </source>
</evidence>
<dbReference type="Proteomes" id="UP000177126">
    <property type="component" value="Unassembled WGS sequence"/>
</dbReference>
<dbReference type="EMBL" id="MHNF01000007">
    <property type="protein sequence ID" value="OGZ41829.1"/>
    <property type="molecule type" value="Genomic_DNA"/>
</dbReference>
<dbReference type="Pfam" id="PF03816">
    <property type="entry name" value="LytR_cpsA_psr"/>
    <property type="match status" value="1"/>
</dbReference>
<keyword evidence="2" id="KW-1133">Transmembrane helix</keyword>
<gene>
    <name evidence="4" type="ORF">A3B04_03140</name>
</gene>
<dbReference type="InterPro" id="IPR004474">
    <property type="entry name" value="LytR_CpsA_psr"/>
</dbReference>
<dbReference type="AlphaFoldDB" id="A0A1G2FUT4"/>
<keyword evidence="2" id="KW-0472">Membrane</keyword>
<evidence type="ECO:0000313" key="5">
    <source>
        <dbReference type="Proteomes" id="UP000177126"/>
    </source>
</evidence>
<comment type="caution">
    <text evidence="4">The sequence shown here is derived from an EMBL/GenBank/DDBJ whole genome shotgun (WGS) entry which is preliminary data.</text>
</comment>
<evidence type="ECO:0000256" key="1">
    <source>
        <dbReference type="ARBA" id="ARBA00006068"/>
    </source>
</evidence>
<comment type="similarity">
    <text evidence="1">Belongs to the LytR/CpsA/Psr (LCP) family.</text>
</comment>
<reference evidence="4 5" key="1">
    <citation type="journal article" date="2016" name="Nat. Commun.">
        <title>Thousands of microbial genomes shed light on interconnected biogeochemical processes in an aquifer system.</title>
        <authorList>
            <person name="Anantharaman K."/>
            <person name="Brown C.T."/>
            <person name="Hug L.A."/>
            <person name="Sharon I."/>
            <person name="Castelle C.J."/>
            <person name="Probst A.J."/>
            <person name="Thomas B.C."/>
            <person name="Singh A."/>
            <person name="Wilkins M.J."/>
            <person name="Karaoz U."/>
            <person name="Brodie E.L."/>
            <person name="Williams K.H."/>
            <person name="Hubbard S.S."/>
            <person name="Banfield J.F."/>
        </authorList>
    </citation>
    <scope>NUCLEOTIDE SEQUENCE [LARGE SCALE GENOMIC DNA]</scope>
</reference>